<gene>
    <name evidence="1" type="ORF">NX02_29590</name>
</gene>
<dbReference type="RefSeq" id="WP_025295555.1">
    <property type="nucleotide sequence ID" value="NZ_CP006644.1"/>
</dbReference>
<keyword evidence="2" id="KW-1185">Reference proteome</keyword>
<evidence type="ECO:0000313" key="1">
    <source>
        <dbReference type="EMBL" id="AHE57481.1"/>
    </source>
</evidence>
<accession>W0AK42</accession>
<evidence type="ECO:0000313" key="2">
    <source>
        <dbReference type="Proteomes" id="UP000018851"/>
    </source>
</evidence>
<dbReference type="PATRIC" id="fig|1123269.5.peg.5799"/>
<evidence type="ECO:0008006" key="3">
    <source>
        <dbReference type="Google" id="ProtNLM"/>
    </source>
</evidence>
<dbReference type="AlphaFoldDB" id="W0AK42"/>
<dbReference type="KEGG" id="ssan:NX02_29590"/>
<proteinExistence type="predicted"/>
<dbReference type="InterPro" id="IPR021634">
    <property type="entry name" value="DUF3240"/>
</dbReference>
<protein>
    <recommendedName>
        <fullName evidence="3">DUF3240 domain-containing protein</fullName>
    </recommendedName>
</protein>
<dbReference type="Gene3D" id="3.30.70.120">
    <property type="match status" value="1"/>
</dbReference>
<name>W0AK42_9SPHN</name>
<dbReference type="Proteomes" id="UP000018851">
    <property type="component" value="Chromosome"/>
</dbReference>
<organism evidence="1 2">
    <name type="scientific">Sphingomonas sanxanigenens DSM 19645 = NX02</name>
    <dbReference type="NCBI Taxonomy" id="1123269"/>
    <lineage>
        <taxon>Bacteria</taxon>
        <taxon>Pseudomonadati</taxon>
        <taxon>Pseudomonadota</taxon>
        <taxon>Alphaproteobacteria</taxon>
        <taxon>Sphingomonadales</taxon>
        <taxon>Sphingomonadaceae</taxon>
        <taxon>Sphingomonas</taxon>
    </lineage>
</organism>
<dbReference type="InterPro" id="IPR015867">
    <property type="entry name" value="N-reg_PII/ATP_PRibTrfase_C"/>
</dbReference>
<dbReference type="Pfam" id="PF11582">
    <property type="entry name" value="DUF3240"/>
    <property type="match status" value="1"/>
</dbReference>
<reference evidence="1 2" key="1">
    <citation type="submission" date="2013-07" db="EMBL/GenBank/DDBJ databases">
        <title>Completed genome of Sphingomonas sanxanigenens NX02.</title>
        <authorList>
            <person name="Ma T."/>
            <person name="Huang H."/>
            <person name="Wu M."/>
            <person name="Li X."/>
            <person name="Li G."/>
        </authorList>
    </citation>
    <scope>NUCLEOTIDE SEQUENCE [LARGE SCALE GENOMIC DNA]</scope>
    <source>
        <strain evidence="1 2">NX02</strain>
    </source>
</reference>
<sequence>MNRVVLRLSCAAGDADTIAEVLRDHLRAPVHLRREEVLGRDFDDAATGERVAGSLARAAIEVELADGQVASAVEAARTARRRLPFRWRTTAVLDGGRVE</sequence>
<dbReference type="eggNOG" id="ENOG5032JYW">
    <property type="taxonomic scope" value="Bacteria"/>
</dbReference>
<dbReference type="STRING" id="1123269.NX02_29590"/>
<dbReference type="OrthoDB" id="7570475at2"/>
<dbReference type="HOGENOM" id="CLU_2318637_0_0_5"/>
<dbReference type="EMBL" id="CP006644">
    <property type="protein sequence ID" value="AHE57481.1"/>
    <property type="molecule type" value="Genomic_DNA"/>
</dbReference>